<evidence type="ECO:0000313" key="3">
    <source>
        <dbReference type="Proteomes" id="UP000008063"/>
    </source>
</evidence>
<evidence type="ECO:0000313" key="2">
    <source>
        <dbReference type="EMBL" id="EGN93159.1"/>
    </source>
</evidence>
<dbReference type="EMBL" id="GL945494">
    <property type="protein sequence ID" value="EGN93159.1"/>
    <property type="molecule type" value="Genomic_DNA"/>
</dbReference>
<dbReference type="eggNOG" id="ENOG502SG6U">
    <property type="taxonomic scope" value="Eukaryota"/>
</dbReference>
<evidence type="ECO:0000256" key="1">
    <source>
        <dbReference type="SAM" id="MobiDB-lite"/>
    </source>
</evidence>
<name>F8QEZ6_SERL3</name>
<dbReference type="HOGENOM" id="CLU_1993986_0_0_1"/>
<dbReference type="AlphaFoldDB" id="F8QEZ6"/>
<accession>F8QEZ6</accession>
<feature type="region of interest" description="Disordered" evidence="1">
    <location>
        <begin position="1"/>
        <end position="88"/>
    </location>
</feature>
<organism evidence="3">
    <name type="scientific">Serpula lacrymans var. lacrymans (strain S7.3)</name>
    <name type="common">Dry rot fungus</name>
    <dbReference type="NCBI Taxonomy" id="936435"/>
    <lineage>
        <taxon>Eukaryota</taxon>
        <taxon>Fungi</taxon>
        <taxon>Dikarya</taxon>
        <taxon>Basidiomycota</taxon>
        <taxon>Agaricomycotina</taxon>
        <taxon>Agaricomycetes</taxon>
        <taxon>Agaricomycetidae</taxon>
        <taxon>Boletales</taxon>
        <taxon>Coniophorineae</taxon>
        <taxon>Serpulaceae</taxon>
        <taxon>Serpula</taxon>
    </lineage>
</organism>
<proteinExistence type="predicted"/>
<gene>
    <name evidence="2" type="ORF">SERLA73DRAFT_190038</name>
</gene>
<protein>
    <submittedName>
        <fullName evidence="2">Uncharacterized protein</fullName>
    </submittedName>
</protein>
<keyword evidence="3" id="KW-1185">Reference proteome</keyword>
<dbReference type="InParanoid" id="F8QEZ6"/>
<dbReference type="OrthoDB" id="6159439at2759"/>
<reference evidence="3" key="1">
    <citation type="journal article" date="2011" name="Science">
        <title>The plant cell wall-decomposing machinery underlies the functional diversity of forest fungi.</title>
        <authorList>
            <person name="Eastwood D.C."/>
            <person name="Floudas D."/>
            <person name="Binder M."/>
            <person name="Majcherczyk A."/>
            <person name="Schneider P."/>
            <person name="Aerts A."/>
            <person name="Asiegbu F.O."/>
            <person name="Baker S.E."/>
            <person name="Barry K."/>
            <person name="Bendiksby M."/>
            <person name="Blumentritt M."/>
            <person name="Coutinho P.M."/>
            <person name="Cullen D."/>
            <person name="de Vries R.P."/>
            <person name="Gathman A."/>
            <person name="Goodell B."/>
            <person name="Henrissat B."/>
            <person name="Ihrmark K."/>
            <person name="Kauserud H."/>
            <person name="Kohler A."/>
            <person name="LaButti K."/>
            <person name="Lapidus A."/>
            <person name="Lavin J.L."/>
            <person name="Lee Y.-H."/>
            <person name="Lindquist E."/>
            <person name="Lilly W."/>
            <person name="Lucas S."/>
            <person name="Morin E."/>
            <person name="Murat C."/>
            <person name="Oguiza J.A."/>
            <person name="Park J."/>
            <person name="Pisabarro A.G."/>
            <person name="Riley R."/>
            <person name="Rosling A."/>
            <person name="Salamov A."/>
            <person name="Schmidt O."/>
            <person name="Schmutz J."/>
            <person name="Skrede I."/>
            <person name="Stenlid J."/>
            <person name="Wiebenga A."/>
            <person name="Xie X."/>
            <person name="Kuees U."/>
            <person name="Hibbett D.S."/>
            <person name="Hoffmeister D."/>
            <person name="Hoegberg N."/>
            <person name="Martin F."/>
            <person name="Grigoriev I.V."/>
            <person name="Watkinson S.C."/>
        </authorList>
    </citation>
    <scope>NUCLEOTIDE SEQUENCE [LARGE SCALE GENOMIC DNA]</scope>
    <source>
        <strain evidence="3">strain S7.3</strain>
    </source>
</reference>
<sequence>MSESSVIPSLSLTSPSRTSSYGSSETRLFSESSSSSSSPRVRTPATSSNSLPRIVTPTLSMPGLSPYQQSSSMSDLFADSPVGTPSQAEGLQLDMNFFGDPHIAKASDFDFFGIPPSTNLVHAQS</sequence>
<feature type="compositionally biased region" description="Low complexity" evidence="1">
    <location>
        <begin position="8"/>
        <end position="48"/>
    </location>
</feature>
<dbReference type="Proteomes" id="UP000008063">
    <property type="component" value="Unassembled WGS sequence"/>
</dbReference>